<sequence>MKKLNVKKIGAKAAVVTGALVASASSFAADHSAAINTAVSEGQANYTLVVVGLIGLAAIGFGLRMMVGSMRS</sequence>
<dbReference type="EMBL" id="JABCLD010002361">
    <property type="protein sequence ID" value="NMU30053.1"/>
    <property type="molecule type" value="Genomic_DNA"/>
</dbReference>
<evidence type="ECO:0000256" key="2">
    <source>
        <dbReference type="SAM" id="SignalP"/>
    </source>
</evidence>
<accession>A0A7Y0SBX4</accession>
<comment type="caution">
    <text evidence="3">The sequence shown here is derived from an EMBL/GenBank/DDBJ whole genome shotgun (WGS) entry which is preliminary data.</text>
</comment>
<evidence type="ECO:0000313" key="3">
    <source>
        <dbReference type="EMBL" id="NMU30053.1"/>
    </source>
</evidence>
<feature type="transmembrane region" description="Helical" evidence="1">
    <location>
        <begin position="44"/>
        <end position="63"/>
    </location>
</feature>
<gene>
    <name evidence="3" type="ORF">HKB21_31055</name>
</gene>
<organism evidence="3 4">
    <name type="scientific">Vibrio parahaemolyticus</name>
    <dbReference type="NCBI Taxonomy" id="670"/>
    <lineage>
        <taxon>Bacteria</taxon>
        <taxon>Pseudomonadati</taxon>
        <taxon>Pseudomonadota</taxon>
        <taxon>Gammaproteobacteria</taxon>
        <taxon>Vibrionales</taxon>
        <taxon>Vibrionaceae</taxon>
        <taxon>Vibrio</taxon>
    </lineage>
</organism>
<keyword evidence="1" id="KW-1133">Transmembrane helix</keyword>
<dbReference type="AlphaFoldDB" id="A0A7Y0SBX4"/>
<reference evidence="3 4" key="1">
    <citation type="submission" date="2020-04" db="EMBL/GenBank/DDBJ databases">
        <title>Whole-genome sequencing of Vibrio spp. from China reveals different genetic environments of blaCTX-M-14 among diverse lineages.</title>
        <authorList>
            <person name="Zheng Z."/>
            <person name="Ye L."/>
            <person name="Chen S."/>
        </authorList>
    </citation>
    <scope>NUCLEOTIDE SEQUENCE [LARGE SCALE GENOMIC DNA]</scope>
    <source>
        <strain evidence="3 4">Vb0574</strain>
    </source>
</reference>
<dbReference type="RefSeq" id="WP_025441871.1">
    <property type="nucleotide sequence ID" value="NZ_CP034290.1"/>
</dbReference>
<evidence type="ECO:0000313" key="4">
    <source>
        <dbReference type="Proteomes" id="UP000555836"/>
    </source>
</evidence>
<name>A0A7Y0SBX4_VIBPH</name>
<feature type="signal peptide" evidence="2">
    <location>
        <begin position="1"/>
        <end position="28"/>
    </location>
</feature>
<dbReference type="Proteomes" id="UP000555836">
    <property type="component" value="Unassembled WGS sequence"/>
</dbReference>
<evidence type="ECO:0008006" key="5">
    <source>
        <dbReference type="Google" id="ProtNLM"/>
    </source>
</evidence>
<keyword evidence="2" id="KW-0732">Signal</keyword>
<keyword evidence="1" id="KW-0472">Membrane</keyword>
<keyword evidence="1" id="KW-0812">Transmembrane</keyword>
<proteinExistence type="predicted"/>
<protein>
    <recommendedName>
        <fullName evidence="5">Major coat protein</fullName>
    </recommendedName>
</protein>
<feature type="chain" id="PRO_5030615287" description="Major coat protein" evidence="2">
    <location>
        <begin position="29"/>
        <end position="72"/>
    </location>
</feature>
<evidence type="ECO:0000256" key="1">
    <source>
        <dbReference type="SAM" id="Phobius"/>
    </source>
</evidence>